<sequence>MAGLVNYGSSDDEEDPQVAALQKVHSPTSGASTARVSIDTIETPKNGTAVQPAPEPAPVTAPLVGPVLGPANPIDDTIPESSEGEGFAPLSPYSANRALIRDLTLPTVPNYDIPLSPPESPDASANVKFKHFLRLKQQGIHFNEKLAKSSALKNPSLMQKLMDFSDIDEASQYSTTLPKDLWDPDGFPERAYKEGLARSQQKILKKREDENTRGQRDAIEFVPATASGDSSRGGTPGAGGRMGQKSAAERVMAGLDRGRSNSPQVPNLKRKSRFES</sequence>
<dbReference type="Pfam" id="PF07818">
    <property type="entry name" value="HCNGP"/>
    <property type="match status" value="1"/>
</dbReference>
<dbReference type="AlphaFoldDB" id="A0A2T3BF12"/>
<dbReference type="EMBL" id="KZ679006">
    <property type="protein sequence ID" value="PSS28007.1"/>
    <property type="molecule type" value="Genomic_DNA"/>
</dbReference>
<dbReference type="InterPro" id="IPR012479">
    <property type="entry name" value="SAP30BP"/>
</dbReference>
<gene>
    <name evidence="2" type="ORF">M430DRAFT_92411</name>
</gene>
<dbReference type="OrthoDB" id="1714508at2759"/>
<evidence type="ECO:0000313" key="2">
    <source>
        <dbReference type="EMBL" id="PSS28007.1"/>
    </source>
</evidence>
<reference evidence="2 3" key="1">
    <citation type="journal article" date="2018" name="New Phytol.">
        <title>Comparative genomics and transcriptomics depict ericoid mycorrhizal fungi as versatile saprotrophs and plant mutualists.</title>
        <authorList>
            <person name="Martino E."/>
            <person name="Morin E."/>
            <person name="Grelet G.A."/>
            <person name="Kuo A."/>
            <person name="Kohler A."/>
            <person name="Daghino S."/>
            <person name="Barry K.W."/>
            <person name="Cichocki N."/>
            <person name="Clum A."/>
            <person name="Dockter R.B."/>
            <person name="Hainaut M."/>
            <person name="Kuo R.C."/>
            <person name="LaButti K."/>
            <person name="Lindahl B.D."/>
            <person name="Lindquist E.A."/>
            <person name="Lipzen A."/>
            <person name="Khouja H.R."/>
            <person name="Magnuson J."/>
            <person name="Murat C."/>
            <person name="Ohm R.A."/>
            <person name="Singer S.W."/>
            <person name="Spatafora J.W."/>
            <person name="Wang M."/>
            <person name="Veneault-Fourrey C."/>
            <person name="Henrissat B."/>
            <person name="Grigoriev I.V."/>
            <person name="Martin F.M."/>
            <person name="Perotto S."/>
        </authorList>
    </citation>
    <scope>NUCLEOTIDE SEQUENCE [LARGE SCALE GENOMIC DNA]</scope>
    <source>
        <strain evidence="2 3">ATCC 22711</strain>
    </source>
</reference>
<feature type="compositionally biased region" description="Basic and acidic residues" evidence="1">
    <location>
        <begin position="206"/>
        <end position="219"/>
    </location>
</feature>
<dbReference type="RefSeq" id="XP_024725532.1">
    <property type="nucleotide sequence ID" value="XM_024869708.1"/>
</dbReference>
<evidence type="ECO:0000256" key="1">
    <source>
        <dbReference type="SAM" id="MobiDB-lite"/>
    </source>
</evidence>
<accession>A0A2T3BF12</accession>
<proteinExistence type="predicted"/>
<dbReference type="InParanoid" id="A0A2T3BF12"/>
<evidence type="ECO:0000313" key="3">
    <source>
        <dbReference type="Proteomes" id="UP000241818"/>
    </source>
</evidence>
<name>A0A2T3BF12_AMORE</name>
<feature type="region of interest" description="Disordered" evidence="1">
    <location>
        <begin position="1"/>
        <end position="90"/>
    </location>
</feature>
<organism evidence="2 3">
    <name type="scientific">Amorphotheca resinae ATCC 22711</name>
    <dbReference type="NCBI Taxonomy" id="857342"/>
    <lineage>
        <taxon>Eukaryota</taxon>
        <taxon>Fungi</taxon>
        <taxon>Dikarya</taxon>
        <taxon>Ascomycota</taxon>
        <taxon>Pezizomycotina</taxon>
        <taxon>Leotiomycetes</taxon>
        <taxon>Helotiales</taxon>
        <taxon>Amorphothecaceae</taxon>
        <taxon>Amorphotheca</taxon>
    </lineage>
</organism>
<feature type="region of interest" description="Disordered" evidence="1">
    <location>
        <begin position="175"/>
        <end position="276"/>
    </location>
</feature>
<evidence type="ECO:0008006" key="4">
    <source>
        <dbReference type="Google" id="ProtNLM"/>
    </source>
</evidence>
<keyword evidence="3" id="KW-1185">Reference proteome</keyword>
<protein>
    <recommendedName>
        <fullName evidence="4">HCNGP-like protein</fullName>
    </recommendedName>
</protein>
<dbReference type="GeneID" id="36577789"/>
<feature type="compositionally biased region" description="Basic and acidic residues" evidence="1">
    <location>
        <begin position="187"/>
        <end position="196"/>
    </location>
</feature>
<feature type="compositionally biased region" description="Polar residues" evidence="1">
    <location>
        <begin position="25"/>
        <end position="35"/>
    </location>
</feature>
<dbReference type="GO" id="GO:0005634">
    <property type="term" value="C:nucleus"/>
    <property type="evidence" value="ECO:0007669"/>
    <property type="project" value="TreeGrafter"/>
</dbReference>
<dbReference type="GO" id="GO:0006355">
    <property type="term" value="P:regulation of DNA-templated transcription"/>
    <property type="evidence" value="ECO:0007669"/>
    <property type="project" value="InterPro"/>
</dbReference>
<dbReference type="STRING" id="857342.A0A2T3BF12"/>
<dbReference type="PANTHER" id="PTHR13464:SF0">
    <property type="entry name" value="SAP30-BINDING PROTEIN"/>
    <property type="match status" value="1"/>
</dbReference>
<dbReference type="PANTHER" id="PTHR13464">
    <property type="entry name" value="TRANSCRIPTIONAL REGULATOR PROTEIN HCNGP"/>
    <property type="match status" value="1"/>
</dbReference>
<dbReference type="Proteomes" id="UP000241818">
    <property type="component" value="Unassembled WGS sequence"/>
</dbReference>